<proteinExistence type="predicted"/>
<organism evidence="4 5">
    <name type="scientific">Holothuria leucospilota</name>
    <name type="common">Black long sea cucumber</name>
    <name type="synonym">Mertensiothuria leucospilota</name>
    <dbReference type="NCBI Taxonomy" id="206669"/>
    <lineage>
        <taxon>Eukaryota</taxon>
        <taxon>Metazoa</taxon>
        <taxon>Echinodermata</taxon>
        <taxon>Eleutherozoa</taxon>
        <taxon>Echinozoa</taxon>
        <taxon>Holothuroidea</taxon>
        <taxon>Aspidochirotacea</taxon>
        <taxon>Aspidochirotida</taxon>
        <taxon>Holothuriidae</taxon>
        <taxon>Holothuria</taxon>
    </lineage>
</organism>
<gene>
    <name evidence="4" type="ORF">HOLleu_27701</name>
</gene>
<feature type="chain" id="PRO_5040371030" evidence="3">
    <location>
        <begin position="24"/>
        <end position="231"/>
    </location>
</feature>
<feature type="signal peptide" evidence="3">
    <location>
        <begin position="1"/>
        <end position="23"/>
    </location>
</feature>
<dbReference type="Proteomes" id="UP001152320">
    <property type="component" value="Chromosome 13"/>
</dbReference>
<evidence type="ECO:0000256" key="2">
    <source>
        <dbReference type="SAM" id="Phobius"/>
    </source>
</evidence>
<evidence type="ECO:0000313" key="5">
    <source>
        <dbReference type="Proteomes" id="UP001152320"/>
    </source>
</evidence>
<keyword evidence="5" id="KW-1185">Reference proteome</keyword>
<feature type="region of interest" description="Disordered" evidence="1">
    <location>
        <begin position="24"/>
        <end position="49"/>
    </location>
</feature>
<name>A0A9Q1BQU4_HOLLE</name>
<evidence type="ECO:0000256" key="3">
    <source>
        <dbReference type="SAM" id="SignalP"/>
    </source>
</evidence>
<reference evidence="4" key="1">
    <citation type="submission" date="2021-10" db="EMBL/GenBank/DDBJ databases">
        <title>Tropical sea cucumber genome reveals ecological adaptation and Cuvierian tubules defense mechanism.</title>
        <authorList>
            <person name="Chen T."/>
        </authorList>
    </citation>
    <scope>NUCLEOTIDE SEQUENCE</scope>
    <source>
        <strain evidence="4">Nanhai2018</strain>
        <tissue evidence="4">Muscle</tissue>
    </source>
</reference>
<sequence>MRFLTVFVLCCLLTTMTIDTAEANRRSVSRRSGPPRPRPRPRPTPGIDLSSPPTVIMRFLTVIVLCCLLTTLAIGTVEAHRHPCPDKKGIDFSRHPCPPPKRGADFLRSRFRRANMRFLTVFVLCCLLTTLAIGTVEARRHPCLGRHPCPPSVQGVDLSLPPSILMRFLTVIVLCCLLTTLVIDTVEAHRHPCPDKKGIDFSRHPCPPPKRGADFLRSRFRRANPGGEGEQ</sequence>
<keyword evidence="2" id="KW-1133">Transmembrane helix</keyword>
<evidence type="ECO:0000256" key="1">
    <source>
        <dbReference type="SAM" id="MobiDB-lite"/>
    </source>
</evidence>
<accession>A0A9Q1BQU4</accession>
<feature type="transmembrane region" description="Helical" evidence="2">
    <location>
        <begin position="164"/>
        <end position="183"/>
    </location>
</feature>
<dbReference type="AlphaFoldDB" id="A0A9Q1BQU4"/>
<dbReference type="EMBL" id="JAIZAY010000013">
    <property type="protein sequence ID" value="KAJ8031090.1"/>
    <property type="molecule type" value="Genomic_DNA"/>
</dbReference>
<evidence type="ECO:0000313" key="4">
    <source>
        <dbReference type="EMBL" id="KAJ8031090.1"/>
    </source>
</evidence>
<feature type="transmembrane region" description="Helical" evidence="2">
    <location>
        <begin position="118"/>
        <end position="136"/>
    </location>
</feature>
<feature type="transmembrane region" description="Helical" evidence="2">
    <location>
        <begin position="55"/>
        <end position="77"/>
    </location>
</feature>
<protein>
    <submittedName>
        <fullName evidence="4">Uncharacterized protein</fullName>
    </submittedName>
</protein>
<comment type="caution">
    <text evidence="4">The sequence shown here is derived from an EMBL/GenBank/DDBJ whole genome shotgun (WGS) entry which is preliminary data.</text>
</comment>
<keyword evidence="3" id="KW-0732">Signal</keyword>
<keyword evidence="2" id="KW-0472">Membrane</keyword>
<keyword evidence="2" id="KW-0812">Transmembrane</keyword>